<dbReference type="NCBIfam" id="TIGR01725">
    <property type="entry name" value="phge_HK97_gp10"/>
    <property type="match status" value="1"/>
</dbReference>
<dbReference type="OrthoDB" id="886754at2"/>
<keyword evidence="2" id="KW-1185">Reference proteome</keyword>
<sequence>MADVKAEIIGKKELLAKLNAIDAEIATVTLEQAAEAGAKVIEDAAAQKAPRRTGKLAGSMTHEVKNKGKAGIEVVIGPDKEAFYGLFNEFGTSKMSPQPFLRPAMDETSGKVKSVIAAKLKTALK</sequence>
<dbReference type="HOGENOM" id="CLU_127674_3_0_9"/>
<dbReference type="RefSeq" id="WP_013782440.1">
    <property type="nucleotide sequence ID" value="NC_015520.1"/>
</dbReference>
<organism evidence="1 2">
    <name type="scientific">Mahella australiensis (strain DSM 15567 / CIP 107919 / 50-1 BON)</name>
    <dbReference type="NCBI Taxonomy" id="697281"/>
    <lineage>
        <taxon>Bacteria</taxon>
        <taxon>Bacillati</taxon>
        <taxon>Bacillota</taxon>
        <taxon>Clostridia</taxon>
        <taxon>Thermoanaerobacterales</taxon>
        <taxon>Thermoanaerobacterales Family IV. Incertae Sedis</taxon>
        <taxon>Mahella</taxon>
    </lineage>
</organism>
<gene>
    <name evidence="1" type="ordered locus">Mahau_2907</name>
</gene>
<evidence type="ECO:0000313" key="1">
    <source>
        <dbReference type="EMBL" id="AEE98029.1"/>
    </source>
</evidence>
<dbReference type="KEGG" id="mas:Mahau_2907"/>
<name>F4A0G8_MAHA5</name>
<accession>F4A0G8</accession>
<dbReference type="InterPro" id="IPR010064">
    <property type="entry name" value="HK97-gp10_tail"/>
</dbReference>
<dbReference type="Pfam" id="PF04883">
    <property type="entry name" value="HK97-gp10_like"/>
    <property type="match status" value="1"/>
</dbReference>
<reference evidence="2" key="1">
    <citation type="submission" date="2010-11" db="EMBL/GenBank/DDBJ databases">
        <title>The complete genome of Mahella australiensis DSM 15567.</title>
        <authorList>
            <consortium name="US DOE Joint Genome Institute (JGI-PGF)"/>
            <person name="Lucas S."/>
            <person name="Copeland A."/>
            <person name="Lapidus A."/>
            <person name="Bruce D."/>
            <person name="Goodwin L."/>
            <person name="Pitluck S."/>
            <person name="Kyrpides N."/>
            <person name="Mavromatis K."/>
            <person name="Pagani I."/>
            <person name="Ivanova N."/>
            <person name="Teshima H."/>
            <person name="Brettin T."/>
            <person name="Detter J.C."/>
            <person name="Han C."/>
            <person name="Tapia R."/>
            <person name="Land M."/>
            <person name="Hauser L."/>
            <person name="Markowitz V."/>
            <person name="Cheng J.-F."/>
            <person name="Hugenholtz P."/>
            <person name="Woyke T."/>
            <person name="Wu D."/>
            <person name="Spring S."/>
            <person name="Pukall R."/>
            <person name="Steenblock K."/>
            <person name="Schneider S."/>
            <person name="Klenk H.-P."/>
            <person name="Eisen J.A."/>
        </authorList>
    </citation>
    <scope>NUCLEOTIDE SEQUENCE [LARGE SCALE GENOMIC DNA]</scope>
    <source>
        <strain evidence="2">DSM 15567 / CIP 107919 / 50-1 BON</strain>
    </source>
</reference>
<evidence type="ECO:0000313" key="2">
    <source>
        <dbReference type="Proteomes" id="UP000008457"/>
    </source>
</evidence>
<dbReference type="AlphaFoldDB" id="F4A0G8"/>
<reference evidence="1 2" key="2">
    <citation type="journal article" date="2011" name="Stand. Genomic Sci.">
        <title>Complete genome sequence of Mahella australiensis type strain (50-1 BON).</title>
        <authorList>
            <person name="Sikorski J."/>
            <person name="Teshima H."/>
            <person name="Nolan M."/>
            <person name="Lucas S."/>
            <person name="Hammon N."/>
            <person name="Deshpande S."/>
            <person name="Cheng J.F."/>
            <person name="Pitluck S."/>
            <person name="Liolios K."/>
            <person name="Pagani I."/>
            <person name="Ivanova N."/>
            <person name="Huntemann M."/>
            <person name="Mavromatis K."/>
            <person name="Ovchinikova G."/>
            <person name="Pati A."/>
            <person name="Tapia R."/>
            <person name="Han C."/>
            <person name="Goodwin L."/>
            <person name="Chen A."/>
            <person name="Palaniappan K."/>
            <person name="Land M."/>
            <person name="Hauser L."/>
            <person name="Ngatchou-Djao O.D."/>
            <person name="Rohde M."/>
            <person name="Pukall R."/>
            <person name="Spring S."/>
            <person name="Abt B."/>
            <person name="Goker M."/>
            <person name="Detter J.C."/>
            <person name="Woyke T."/>
            <person name="Bristow J."/>
            <person name="Markowitz V."/>
            <person name="Hugenholtz P."/>
            <person name="Eisen J.A."/>
            <person name="Kyrpides N.C."/>
            <person name="Klenk H.P."/>
            <person name="Lapidus A."/>
        </authorList>
    </citation>
    <scope>NUCLEOTIDE SEQUENCE [LARGE SCALE GENOMIC DNA]</scope>
    <source>
        <strain evidence="2">DSM 15567 / CIP 107919 / 50-1 BON</strain>
    </source>
</reference>
<proteinExistence type="predicted"/>
<dbReference type="STRING" id="697281.Mahau_2907"/>
<dbReference type="Proteomes" id="UP000008457">
    <property type="component" value="Chromosome"/>
</dbReference>
<dbReference type="EMBL" id="CP002360">
    <property type="protein sequence ID" value="AEE98029.1"/>
    <property type="molecule type" value="Genomic_DNA"/>
</dbReference>
<protein>
    <submittedName>
        <fullName evidence="1">Phage protein, HK97 gp10 family</fullName>
    </submittedName>
</protein>